<evidence type="ECO:0000256" key="1">
    <source>
        <dbReference type="SAM" id="Phobius"/>
    </source>
</evidence>
<reference evidence="2 3" key="1">
    <citation type="submission" date="2015-05" db="EMBL/GenBank/DDBJ databases">
        <authorList>
            <person name="Dickey A."/>
            <person name="Clawson M."/>
            <person name="Bono J."/>
            <person name="Loy J.D."/>
        </authorList>
    </citation>
    <scope>NUCLEOTIDE SEQUENCE [LARGE SCALE GENOMIC DNA]</scope>
    <source>
        <strain evidence="2 3">22581</strain>
    </source>
</reference>
<dbReference type="EMBL" id="CP011376">
    <property type="protein sequence ID" value="AKG07043.1"/>
    <property type="molecule type" value="Genomic_DNA"/>
</dbReference>
<feature type="transmembrane region" description="Helical" evidence="1">
    <location>
        <begin position="5"/>
        <end position="21"/>
    </location>
</feature>
<evidence type="ECO:0000313" key="3">
    <source>
        <dbReference type="Proteomes" id="UP000077465"/>
    </source>
</evidence>
<sequence>MRSILRILPIFVNIFLLWLIYNDLSGLLDLPKVSYPLAVMLYMTIFAFIVLFLLSTSTLKKISEFSDEELNLTEMVRFTSLLFCVVVYFIARAFV</sequence>
<evidence type="ECO:0000313" key="2">
    <source>
        <dbReference type="EMBL" id="AKG07043.1"/>
    </source>
</evidence>
<gene>
    <name evidence="2" type="ORF">AAX06_01300</name>
</gene>
<dbReference type="AlphaFoldDB" id="A0AAC8PUA1"/>
<feature type="transmembrane region" description="Helical" evidence="1">
    <location>
        <begin position="33"/>
        <end position="54"/>
    </location>
</feature>
<feature type="transmembrane region" description="Helical" evidence="1">
    <location>
        <begin position="75"/>
        <end position="94"/>
    </location>
</feature>
<organism evidence="2 3">
    <name type="scientific">Moraxella bovoculi</name>
    <dbReference type="NCBI Taxonomy" id="386891"/>
    <lineage>
        <taxon>Bacteria</taxon>
        <taxon>Pseudomonadati</taxon>
        <taxon>Pseudomonadota</taxon>
        <taxon>Gammaproteobacteria</taxon>
        <taxon>Moraxellales</taxon>
        <taxon>Moraxellaceae</taxon>
        <taxon>Moraxella</taxon>
    </lineage>
</organism>
<keyword evidence="1" id="KW-1133">Transmembrane helix</keyword>
<proteinExistence type="predicted"/>
<keyword evidence="1" id="KW-0472">Membrane</keyword>
<keyword evidence="1" id="KW-0812">Transmembrane</keyword>
<protein>
    <submittedName>
        <fullName evidence="2">Uncharacterized protein</fullName>
    </submittedName>
</protein>
<name>A0AAC8PUA1_9GAMM</name>
<accession>A0AAC8PUA1</accession>
<dbReference type="Proteomes" id="UP000077465">
    <property type="component" value="Chromosome"/>
</dbReference>